<evidence type="ECO:0000256" key="1">
    <source>
        <dbReference type="ARBA" id="ARBA00008791"/>
    </source>
</evidence>
<dbReference type="InterPro" id="IPR006015">
    <property type="entry name" value="Universal_stress_UspA"/>
</dbReference>
<reference evidence="4" key="1">
    <citation type="submission" date="2016-11" db="EMBL/GenBank/DDBJ databases">
        <authorList>
            <person name="Varghese N."/>
            <person name="Submissions S."/>
        </authorList>
    </citation>
    <scope>NUCLEOTIDE SEQUENCE [LARGE SCALE GENOMIC DNA]</scope>
    <source>
        <strain evidence="4">DSM 18829</strain>
    </source>
</reference>
<gene>
    <name evidence="3" type="ORF">SAMN05444363_1933</name>
</gene>
<comment type="similarity">
    <text evidence="1">Belongs to the universal stress protein A family.</text>
</comment>
<evidence type="ECO:0000259" key="2">
    <source>
        <dbReference type="Pfam" id="PF00582"/>
    </source>
</evidence>
<keyword evidence="4" id="KW-1185">Reference proteome</keyword>
<dbReference type="RefSeq" id="WP_073310831.1">
    <property type="nucleotide sequence ID" value="NZ_FQZI01000003.1"/>
</dbReference>
<protein>
    <submittedName>
        <fullName evidence="3">Nucleotide-binding universal stress protein, UspA family</fullName>
    </submittedName>
</protein>
<dbReference type="InterPro" id="IPR006016">
    <property type="entry name" value="UspA"/>
</dbReference>
<proteinExistence type="inferred from homology"/>
<dbReference type="STRING" id="415425.SAMN05444363_1933"/>
<dbReference type="Proteomes" id="UP000184488">
    <property type="component" value="Unassembled WGS sequence"/>
</dbReference>
<name>A0A1M6ESP6_9FLAO</name>
<dbReference type="PANTHER" id="PTHR46268">
    <property type="entry name" value="STRESS RESPONSE PROTEIN NHAX"/>
    <property type="match status" value="1"/>
</dbReference>
<accession>A0A1M6ESP6</accession>
<organism evidence="3 4">
    <name type="scientific">Flavobacterium terrae</name>
    <dbReference type="NCBI Taxonomy" id="415425"/>
    <lineage>
        <taxon>Bacteria</taxon>
        <taxon>Pseudomonadati</taxon>
        <taxon>Bacteroidota</taxon>
        <taxon>Flavobacteriia</taxon>
        <taxon>Flavobacteriales</taxon>
        <taxon>Flavobacteriaceae</taxon>
        <taxon>Flavobacterium</taxon>
    </lineage>
</organism>
<dbReference type="InterPro" id="IPR014729">
    <property type="entry name" value="Rossmann-like_a/b/a_fold"/>
</dbReference>
<dbReference type="OrthoDB" id="9788959at2"/>
<dbReference type="CDD" id="cd00293">
    <property type="entry name" value="USP-like"/>
    <property type="match status" value="1"/>
</dbReference>
<dbReference type="SUPFAM" id="SSF52402">
    <property type="entry name" value="Adenine nucleotide alpha hydrolases-like"/>
    <property type="match status" value="2"/>
</dbReference>
<sequence>MEYSIENILVPTDFSESADNALTIAIAVAERHNATLHLLHVIEPLILGKFANIHGKIINVQKKMILKAKKNIAYQANLIEKSTTLKVKANVFLDGVADGVARYEDENNISLTVIGTHGKSGYYDFFSGSNAIRIIEKSNVPVLSISPFFTKKVFEKILYSVRVVEGNVEKYEYVKPILQKNKSKLQILGVYEFEKVDQVNELSEKIDEIRYLAQSNDSEVSYDLTPCHGIEKIILEKSEEFQSDLIVINTTFDKKWYHIFKGNSFTEEIVNKAKIPILNIKSKLLINDLENLLDLRTEKNIDYMPLNIHAL</sequence>
<dbReference type="Pfam" id="PF00582">
    <property type="entry name" value="Usp"/>
    <property type="match status" value="1"/>
</dbReference>
<dbReference type="EMBL" id="FQZI01000003">
    <property type="protein sequence ID" value="SHI88448.1"/>
    <property type="molecule type" value="Genomic_DNA"/>
</dbReference>
<dbReference type="AlphaFoldDB" id="A0A1M6ESP6"/>
<dbReference type="PANTHER" id="PTHR46268:SF22">
    <property type="entry name" value="SENSOR PROTEIN KDPD-RELATED"/>
    <property type="match status" value="1"/>
</dbReference>
<evidence type="ECO:0000313" key="4">
    <source>
        <dbReference type="Proteomes" id="UP000184488"/>
    </source>
</evidence>
<feature type="domain" description="UspA" evidence="2">
    <location>
        <begin position="6"/>
        <end position="143"/>
    </location>
</feature>
<evidence type="ECO:0000313" key="3">
    <source>
        <dbReference type="EMBL" id="SHI88448.1"/>
    </source>
</evidence>
<dbReference type="Gene3D" id="3.40.50.620">
    <property type="entry name" value="HUPs"/>
    <property type="match status" value="2"/>
</dbReference>
<dbReference type="PRINTS" id="PR01438">
    <property type="entry name" value="UNVRSLSTRESS"/>
</dbReference>